<proteinExistence type="predicted"/>
<evidence type="ECO:0000256" key="1">
    <source>
        <dbReference type="SAM" id="MobiDB-lite"/>
    </source>
</evidence>
<dbReference type="AlphaFoldDB" id="A0A5E8CJL9"/>
<gene>
    <name evidence="2" type="ORF">CPAV1605_1365</name>
</gene>
<organism evidence="2">
    <name type="scientific">seawater metagenome</name>
    <dbReference type="NCBI Taxonomy" id="1561972"/>
    <lineage>
        <taxon>unclassified sequences</taxon>
        <taxon>metagenomes</taxon>
        <taxon>ecological metagenomes</taxon>
    </lineage>
</organism>
<evidence type="ECO:0000313" key="2">
    <source>
        <dbReference type="EMBL" id="VVU95613.1"/>
    </source>
</evidence>
<sequence length="108" mass="12600">MEKNKNKKKINEWKPKSDMFDEIIDHYEPTGEELKKKENLKKEGGELKKEELVSNKDTKVKEKKPQIGNKKNTGNKIKKPQVGNKKNKTGNVDLYDDIANDYYDKNGF</sequence>
<reference evidence="2" key="1">
    <citation type="submission" date="2019-09" db="EMBL/GenBank/DDBJ databases">
        <authorList>
            <person name="Needham M D."/>
        </authorList>
    </citation>
    <scope>NUCLEOTIDE SEQUENCE</scope>
</reference>
<feature type="region of interest" description="Disordered" evidence="1">
    <location>
        <begin position="35"/>
        <end position="91"/>
    </location>
</feature>
<protein>
    <submittedName>
        <fullName evidence="2">Uncharacterized protein</fullName>
    </submittedName>
</protein>
<dbReference type="EMBL" id="CABVLZ010000007">
    <property type="protein sequence ID" value="VVU95613.1"/>
    <property type="molecule type" value="Genomic_DNA"/>
</dbReference>
<name>A0A5E8CJL9_9ZZZZ</name>
<feature type="compositionally biased region" description="Basic and acidic residues" evidence="1">
    <location>
        <begin position="35"/>
        <end position="65"/>
    </location>
</feature>
<accession>A0A5E8CJL9</accession>